<dbReference type="HOGENOM" id="CLU_001721_4_0_5"/>
<dbReference type="InterPro" id="IPR051939">
    <property type="entry name" value="Glycosyltr_41/O-GlcNAc_trsf"/>
</dbReference>
<dbReference type="PROSITE" id="PS50005">
    <property type="entry name" value="TPR"/>
    <property type="match status" value="4"/>
</dbReference>
<dbReference type="EMBL" id="CP001340">
    <property type="protein sequence ID" value="ACL93585.1"/>
    <property type="molecule type" value="Genomic_DNA"/>
</dbReference>
<accession>A0A0H3C4I9</accession>
<dbReference type="SMART" id="SM00028">
    <property type="entry name" value="TPR"/>
    <property type="match status" value="7"/>
</dbReference>
<comment type="similarity">
    <text evidence="2">Belongs to the glycosyltransferase 41 family. O-GlcNAc transferase subfamily.</text>
</comment>
<dbReference type="RefSeq" id="YP_002515493.1">
    <property type="nucleotide sequence ID" value="NC_011916.1"/>
</dbReference>
<feature type="repeat" description="TPR" evidence="8">
    <location>
        <begin position="293"/>
        <end position="326"/>
    </location>
</feature>
<dbReference type="PATRIC" id="fig|565050.3.peg.117"/>
<dbReference type="AlphaFoldDB" id="A0A0H3C4I9"/>
<sequence length="747" mass="81933">MRLTVDQALAQAIAAHRSGQLQDAERLYRAILDAAPGHADANHNLGVLAVGVGKPQAGLSFLKAALEINPAQGQFWVSYIDALIAAGLPAAARDHLEQAKRRGLTGDAVERLEKRLDPASQPPQALLDSVVAQYRSGNLAAAESQAHALTLSFPNHELGWKVLGAVFSVTGRSEESLASMRQALSLNPQDAETFKNLAILLLKLKRAEEAEAACRSALALAPDYPQVHLTLGNALIDLARAAEAEESFRQAIRLKPDYSEAHCNLGCALKLSGRLTEAETCFRRAIQLNPADAQAHNNLGDVFKDLGRFADAEAFYRAAIGLKPEYLEAHSNLLLCLNYFETSSPDTYLAEAKQYGSVASAAATPKFSAWSIQPEPRRLRVGFISGDLNSHPVGYFSESVFQHLDRDRFELFAFPTTPKTDALTSRISPFFAGWCPIFGMDDHAAATAIHTQGVHVLVDLSGHTADNRLPVFAFRPAPVQASWLGYFATTGLPEMDYFLGDRYMVTETEQQRFTETLWRLPETWLCLAPHERSIPINPPPVLTNGFMTFGCLGNLSKMNGEVVALWSQILRAVPESKLLLKAKPFVDAQVVADIQARFAREGVSSDRLILEGPSSRAEYFETYNRIDLVLDTFPYPGGTTSVDALWMGVPVLTLAGDRFLARLGESIARNAGQSAWVARDRADYLAKAVAFASVRDVAHDRPALRRSVLTTPLFDPERFARDFGDTLWGMWSQGRSHPLRKDAPCRS</sequence>
<dbReference type="InterPro" id="IPR011990">
    <property type="entry name" value="TPR-like_helical_dom_sf"/>
</dbReference>
<dbReference type="PhylomeDB" id="A0A0H3C4I9"/>
<reference evidence="10 11" key="1">
    <citation type="journal article" date="2010" name="J. Bacteriol.">
        <title>The genetic basis of laboratory adaptation in Caulobacter crescentus.</title>
        <authorList>
            <person name="Marks M.E."/>
            <person name="Castro-Rojas C.M."/>
            <person name="Teiling C."/>
            <person name="Du L."/>
            <person name="Kapatral V."/>
            <person name="Walunas T.L."/>
            <person name="Crosson S."/>
        </authorList>
    </citation>
    <scope>NUCLEOTIDE SEQUENCE [LARGE SCALE GENOMIC DNA]</scope>
    <source>
        <strain evidence="11">NA1000 / CB15N</strain>
    </source>
</reference>
<dbReference type="SUPFAM" id="SSF48452">
    <property type="entry name" value="TPR-like"/>
    <property type="match status" value="3"/>
</dbReference>
<evidence type="ECO:0000256" key="4">
    <source>
        <dbReference type="ARBA" id="ARBA00022676"/>
    </source>
</evidence>
<evidence type="ECO:0000256" key="2">
    <source>
        <dbReference type="ARBA" id="ARBA00005386"/>
    </source>
</evidence>
<feature type="repeat" description="TPR" evidence="8">
    <location>
        <begin position="259"/>
        <end position="292"/>
    </location>
</feature>
<evidence type="ECO:0000256" key="3">
    <source>
        <dbReference type="ARBA" id="ARBA00011970"/>
    </source>
</evidence>
<dbReference type="GO" id="GO:0097363">
    <property type="term" value="F:protein O-acetylglucosaminyltransferase activity"/>
    <property type="evidence" value="ECO:0007669"/>
    <property type="project" value="UniProtKB-EC"/>
</dbReference>
<gene>
    <name evidence="10" type="ordered locus">CCNA_00118</name>
</gene>
<protein>
    <recommendedName>
        <fullName evidence="3">protein O-GlcNAc transferase</fullName>
        <ecNumber evidence="3">2.4.1.255</ecNumber>
    </recommendedName>
</protein>
<dbReference type="RefSeq" id="WP_010918008.1">
    <property type="nucleotide sequence ID" value="NC_011916.1"/>
</dbReference>
<evidence type="ECO:0000256" key="7">
    <source>
        <dbReference type="ARBA" id="ARBA00022803"/>
    </source>
</evidence>
<feature type="domain" description="O-GlcNAc transferase C-terminal" evidence="9">
    <location>
        <begin position="374"/>
        <end position="525"/>
    </location>
</feature>
<dbReference type="Pfam" id="PF14559">
    <property type="entry name" value="TPR_19"/>
    <property type="match status" value="1"/>
</dbReference>
<organism evidence="10 11">
    <name type="scientific">Caulobacter vibrioides (strain NA1000 / CB15N)</name>
    <name type="common">Caulobacter crescentus</name>
    <dbReference type="NCBI Taxonomy" id="565050"/>
    <lineage>
        <taxon>Bacteria</taxon>
        <taxon>Pseudomonadati</taxon>
        <taxon>Pseudomonadota</taxon>
        <taxon>Alphaproteobacteria</taxon>
        <taxon>Caulobacterales</taxon>
        <taxon>Caulobacteraceae</taxon>
        <taxon>Caulobacter</taxon>
    </lineage>
</organism>
<dbReference type="OrthoDB" id="146908at2"/>
<evidence type="ECO:0000256" key="1">
    <source>
        <dbReference type="ARBA" id="ARBA00004922"/>
    </source>
</evidence>
<feature type="repeat" description="TPR" evidence="8">
    <location>
        <begin position="225"/>
        <end position="258"/>
    </location>
</feature>
<feature type="domain" description="O-GlcNAc transferase C-terminal" evidence="9">
    <location>
        <begin position="548"/>
        <end position="721"/>
    </location>
</feature>
<keyword evidence="5" id="KW-0808">Transferase</keyword>
<dbReference type="Pfam" id="PF13432">
    <property type="entry name" value="TPR_16"/>
    <property type="match status" value="2"/>
</dbReference>
<keyword evidence="11" id="KW-1185">Reference proteome</keyword>
<keyword evidence="4" id="KW-0328">Glycosyltransferase</keyword>
<dbReference type="Pfam" id="PF13844">
    <property type="entry name" value="Glyco_transf_41"/>
    <property type="match status" value="2"/>
</dbReference>
<dbReference type="GeneID" id="7332372"/>
<dbReference type="EC" id="2.4.1.255" evidence="3"/>
<dbReference type="InterPro" id="IPR019734">
    <property type="entry name" value="TPR_rpt"/>
</dbReference>
<evidence type="ECO:0000313" key="10">
    <source>
        <dbReference type="EMBL" id="ACL93585.1"/>
    </source>
</evidence>
<dbReference type="KEGG" id="ccs:CCNA_00118"/>
<dbReference type="Proteomes" id="UP000001364">
    <property type="component" value="Chromosome"/>
</dbReference>
<proteinExistence type="inferred from homology"/>
<dbReference type="Gene3D" id="1.25.40.10">
    <property type="entry name" value="Tetratricopeptide repeat domain"/>
    <property type="match status" value="4"/>
</dbReference>
<evidence type="ECO:0000259" key="9">
    <source>
        <dbReference type="Pfam" id="PF13844"/>
    </source>
</evidence>
<evidence type="ECO:0000256" key="5">
    <source>
        <dbReference type="ARBA" id="ARBA00022679"/>
    </source>
</evidence>
<evidence type="ECO:0000313" key="11">
    <source>
        <dbReference type="Proteomes" id="UP000001364"/>
    </source>
</evidence>
<dbReference type="InterPro" id="IPR029489">
    <property type="entry name" value="OGT/SEC/SPY_C"/>
</dbReference>
<comment type="pathway">
    <text evidence="1">Protein modification; protein glycosylation.</text>
</comment>
<dbReference type="Gene3D" id="3.40.50.11380">
    <property type="match status" value="1"/>
</dbReference>
<dbReference type="Gene3D" id="3.40.50.2000">
    <property type="entry name" value="Glycogen Phosphorylase B"/>
    <property type="match status" value="1"/>
</dbReference>
<keyword evidence="6" id="KW-0677">Repeat</keyword>
<dbReference type="PANTHER" id="PTHR44835">
    <property type="entry name" value="UDP-N-ACETYLGLUCOSAMINE--PEPTIDE N-ACETYLGLUCOSAMINYLTRANSFERASE SPINDLY-RELATED"/>
    <property type="match status" value="1"/>
</dbReference>
<name>A0A0H3C4I9_CAUVN</name>
<dbReference type="PANTHER" id="PTHR44835:SF1">
    <property type="entry name" value="PROTEIN O-GLCNAC TRANSFERASE"/>
    <property type="match status" value="1"/>
</dbReference>
<dbReference type="SMR" id="A0A0H3C4I9"/>
<evidence type="ECO:0000256" key="8">
    <source>
        <dbReference type="PROSITE-ProRule" id="PRU00339"/>
    </source>
</evidence>
<keyword evidence="7 8" id="KW-0802">TPR repeat</keyword>
<evidence type="ECO:0000256" key="6">
    <source>
        <dbReference type="ARBA" id="ARBA00022737"/>
    </source>
</evidence>
<feature type="repeat" description="TPR" evidence="8">
    <location>
        <begin position="157"/>
        <end position="190"/>
    </location>
</feature>